<dbReference type="EMBL" id="CM039430">
    <property type="protein sequence ID" value="KAI4345009.1"/>
    <property type="molecule type" value="Genomic_DNA"/>
</dbReference>
<organism evidence="1 2">
    <name type="scientific">Bauhinia variegata</name>
    <name type="common">Purple orchid tree</name>
    <name type="synonym">Phanera variegata</name>
    <dbReference type="NCBI Taxonomy" id="167791"/>
    <lineage>
        <taxon>Eukaryota</taxon>
        <taxon>Viridiplantae</taxon>
        <taxon>Streptophyta</taxon>
        <taxon>Embryophyta</taxon>
        <taxon>Tracheophyta</taxon>
        <taxon>Spermatophyta</taxon>
        <taxon>Magnoliopsida</taxon>
        <taxon>eudicotyledons</taxon>
        <taxon>Gunneridae</taxon>
        <taxon>Pentapetalae</taxon>
        <taxon>rosids</taxon>
        <taxon>fabids</taxon>
        <taxon>Fabales</taxon>
        <taxon>Fabaceae</taxon>
        <taxon>Cercidoideae</taxon>
        <taxon>Cercideae</taxon>
        <taxon>Bauhiniinae</taxon>
        <taxon>Bauhinia</taxon>
    </lineage>
</organism>
<accession>A0ACB9PAS7</accession>
<evidence type="ECO:0000313" key="1">
    <source>
        <dbReference type="EMBL" id="KAI4345009.1"/>
    </source>
</evidence>
<evidence type="ECO:0000313" key="2">
    <source>
        <dbReference type="Proteomes" id="UP000828941"/>
    </source>
</evidence>
<dbReference type="Proteomes" id="UP000828941">
    <property type="component" value="Chromosome 5"/>
</dbReference>
<gene>
    <name evidence="1" type="ORF">L6164_012179</name>
</gene>
<protein>
    <submittedName>
        <fullName evidence="1">Uncharacterized protein</fullName>
    </submittedName>
</protein>
<proteinExistence type="predicted"/>
<name>A0ACB9PAS7_BAUVA</name>
<keyword evidence="2" id="KW-1185">Reference proteome</keyword>
<reference evidence="1 2" key="1">
    <citation type="journal article" date="2022" name="DNA Res.">
        <title>Chromosomal-level genome assembly of the orchid tree Bauhinia variegata (Leguminosae; Cercidoideae) supports the allotetraploid origin hypothesis of Bauhinia.</title>
        <authorList>
            <person name="Zhong Y."/>
            <person name="Chen Y."/>
            <person name="Zheng D."/>
            <person name="Pang J."/>
            <person name="Liu Y."/>
            <person name="Luo S."/>
            <person name="Meng S."/>
            <person name="Qian L."/>
            <person name="Wei D."/>
            <person name="Dai S."/>
            <person name="Zhou R."/>
        </authorList>
    </citation>
    <scope>NUCLEOTIDE SEQUENCE [LARGE SCALE GENOMIC DNA]</scope>
    <source>
        <strain evidence="1">BV-YZ2020</strain>
    </source>
</reference>
<comment type="caution">
    <text evidence="1">The sequence shown here is derived from an EMBL/GenBank/DDBJ whole genome shotgun (WGS) entry which is preliminary data.</text>
</comment>
<sequence length="288" mass="32414">MIGESLQQLAVLSLQANSLHGSIPTNICYPRNIRVLDLSGNNLSKDIPTCLHNLTTIAQKRNGSYARHYYLTNFSSSPSWYDFHISLMWKSAERVFKNPVVLLRSIDLSSNNLKGKIPLEFGYLVGLIFLNLSRNSLSGQIPYEIGNLKSLEVLDLSRNHFSGKIPSSFAQIYTLSVLDLSKNRLYGEIPVGRQLQTFEASSFDGNINLCGKPLDKMCPEDEAPTIPSPAIEEDNGTSDFTKVFFMSMGLGFPFGFWGLLVPILIRRSWRYAYLKLLNKLTDNIYINC</sequence>